<dbReference type="GO" id="GO:0008703">
    <property type="term" value="F:5-amino-6-(5-phosphoribosylamino)uracil reductase activity"/>
    <property type="evidence" value="ECO:0007669"/>
    <property type="project" value="InterPro"/>
</dbReference>
<evidence type="ECO:0000313" key="2">
    <source>
        <dbReference type="EMBL" id="MBC9247471.1"/>
    </source>
</evidence>
<accession>A0A926GF77</accession>
<dbReference type="Gene3D" id="3.40.430.10">
    <property type="entry name" value="Dihydrofolate Reductase, subunit A"/>
    <property type="match status" value="1"/>
</dbReference>
<dbReference type="AlphaFoldDB" id="A0A926GF77"/>
<organism evidence="2 3">
    <name type="scientific">Paracoccus amoyensis</name>
    <dbReference type="NCBI Taxonomy" id="2760093"/>
    <lineage>
        <taxon>Bacteria</taxon>
        <taxon>Pseudomonadati</taxon>
        <taxon>Pseudomonadota</taxon>
        <taxon>Alphaproteobacteria</taxon>
        <taxon>Rhodobacterales</taxon>
        <taxon>Paracoccaceae</taxon>
        <taxon>Paracoccus</taxon>
    </lineage>
</organism>
<reference evidence="2" key="1">
    <citation type="submission" date="2020-08" db="EMBL/GenBank/DDBJ databases">
        <title>Paracoccus amoyensis sp. nov., isolated from the surface seawater at coast of Xiamen, Fujian.</title>
        <authorList>
            <person name="Lyu L."/>
        </authorList>
    </citation>
    <scope>NUCLEOTIDE SEQUENCE</scope>
    <source>
        <strain evidence="2">11-3</strain>
    </source>
</reference>
<name>A0A926GF77_9RHOB</name>
<dbReference type="InterPro" id="IPR002734">
    <property type="entry name" value="RibDG_C"/>
</dbReference>
<dbReference type="EMBL" id="JACOQL010000003">
    <property type="protein sequence ID" value="MBC9247471.1"/>
    <property type="molecule type" value="Genomic_DNA"/>
</dbReference>
<dbReference type="InterPro" id="IPR024072">
    <property type="entry name" value="DHFR-like_dom_sf"/>
</dbReference>
<protein>
    <submittedName>
        <fullName evidence="2">Dihydrofolate reductase family protein</fullName>
    </submittedName>
</protein>
<gene>
    <name evidence="2" type="ORF">H4P12_12280</name>
</gene>
<dbReference type="SUPFAM" id="SSF53597">
    <property type="entry name" value="Dihydrofolate reductase-like"/>
    <property type="match status" value="1"/>
</dbReference>
<dbReference type="RefSeq" id="WP_187793946.1">
    <property type="nucleotide sequence ID" value="NZ_JACOQL010000003.1"/>
</dbReference>
<comment type="caution">
    <text evidence="2">The sequence shown here is derived from an EMBL/GenBank/DDBJ whole genome shotgun (WGS) entry which is preliminary data.</text>
</comment>
<keyword evidence="3" id="KW-1185">Reference proteome</keyword>
<dbReference type="Pfam" id="PF01872">
    <property type="entry name" value="RibD_C"/>
    <property type="match status" value="1"/>
</dbReference>
<evidence type="ECO:0000259" key="1">
    <source>
        <dbReference type="Pfam" id="PF01872"/>
    </source>
</evidence>
<dbReference type="GO" id="GO:0009231">
    <property type="term" value="P:riboflavin biosynthetic process"/>
    <property type="evidence" value="ECO:0007669"/>
    <property type="project" value="InterPro"/>
</dbReference>
<feature type="domain" description="Bacterial bifunctional deaminase-reductase C-terminal" evidence="1">
    <location>
        <begin position="6"/>
        <end position="166"/>
    </location>
</feature>
<dbReference type="Proteomes" id="UP000608594">
    <property type="component" value="Unassembled WGS sequence"/>
</dbReference>
<proteinExistence type="predicted"/>
<sequence length="189" mass="20971">MNAAPLFVQISVSLDDRIEDAKKAIDWMTEDRSVDRLHTETLESIAGMIFGRKAHETIASFWMDAAAGRMEMDADLKRQSELMAALPKYVLSHGPYQTDWNNSRVIRLDDVARIRAEAEKPIAAFAGAGAIQSLLAQGLVDDVRLIRYPVVLGSGTPLFANDGVRRGFVSIDATDFKSGARLERYRPMT</sequence>
<evidence type="ECO:0000313" key="3">
    <source>
        <dbReference type="Proteomes" id="UP000608594"/>
    </source>
</evidence>